<sequence>MLCSISTSRSSPSWLDRLHASKGFTVPSDLDLDHFLQSNSNPMATPSSRDAIDSLPCGKKLQSQKRIVFDKEQRLFDLMSNVLSELFVMGEPRDSAARLKGARKQLNPRACVPSASASVDGGASAMSPPSADNSIAEAKRDRKKIKRMRANPGHAAGSDPSVYTGTVVTVIDTSSPGWKSEKHFRKGMVWKGKEKKVLNVSRKKRKLGLVEKLIVEKERAERMRPLAELKGREQNENVESQNEEENERRICMRRNWEKETTKNDFEEDDIYERRSGGREQWRYHNNRHMGGVRGRRGNWDENEGDPRVRKMKMPVFVGEDAHGWIYRVEHYLSAIQAQNESRRMPPVALARRGDDNRVLGEVRVLFKPIGKVVRDCAREETYEWGSSLIFE</sequence>
<evidence type="ECO:0000256" key="1">
    <source>
        <dbReference type="SAM" id="Coils"/>
    </source>
</evidence>
<dbReference type="OrthoDB" id="684590at2759"/>
<dbReference type="PANTHER" id="PTHR37258">
    <property type="entry name" value="FANTOM PROTEIN"/>
    <property type="match status" value="1"/>
</dbReference>
<reference evidence="3" key="1">
    <citation type="journal article" date="2022" name="Front. Genet.">
        <title>Chromosome-Scale Assembly of the Dendrobium nobile Genome Provides Insights Into the Molecular Mechanism of the Biosynthesis of the Medicinal Active Ingredient of Dendrobium.</title>
        <authorList>
            <person name="Xu Q."/>
            <person name="Niu S.-C."/>
            <person name="Li K.-L."/>
            <person name="Zheng P.-J."/>
            <person name="Zhang X.-J."/>
            <person name="Jia Y."/>
            <person name="Liu Y."/>
            <person name="Niu Y.-X."/>
            <person name="Yu L.-H."/>
            <person name="Chen D.-F."/>
            <person name="Zhang G.-Q."/>
        </authorList>
    </citation>
    <scope>NUCLEOTIDE SEQUENCE</scope>
    <source>
        <tissue evidence="3">Leaf</tissue>
    </source>
</reference>
<evidence type="ECO:0000256" key="2">
    <source>
        <dbReference type="SAM" id="MobiDB-lite"/>
    </source>
</evidence>
<keyword evidence="1" id="KW-0175">Coiled coil</keyword>
<keyword evidence="4" id="KW-1185">Reference proteome</keyword>
<organism evidence="3 4">
    <name type="scientific">Dendrobium nobile</name>
    <name type="common">Orchid</name>
    <dbReference type="NCBI Taxonomy" id="94219"/>
    <lineage>
        <taxon>Eukaryota</taxon>
        <taxon>Viridiplantae</taxon>
        <taxon>Streptophyta</taxon>
        <taxon>Embryophyta</taxon>
        <taxon>Tracheophyta</taxon>
        <taxon>Spermatophyta</taxon>
        <taxon>Magnoliopsida</taxon>
        <taxon>Liliopsida</taxon>
        <taxon>Asparagales</taxon>
        <taxon>Orchidaceae</taxon>
        <taxon>Epidendroideae</taxon>
        <taxon>Malaxideae</taxon>
        <taxon>Dendrobiinae</taxon>
        <taxon>Dendrobium</taxon>
    </lineage>
</organism>
<dbReference type="Proteomes" id="UP000829196">
    <property type="component" value="Unassembled WGS sequence"/>
</dbReference>
<proteinExistence type="predicted"/>
<gene>
    <name evidence="3" type="ORF">KFK09_006701</name>
</gene>
<feature type="compositionally biased region" description="Low complexity" evidence="2">
    <location>
        <begin position="114"/>
        <end position="127"/>
    </location>
</feature>
<dbReference type="AlphaFoldDB" id="A0A8T3BSB8"/>
<dbReference type="EMBL" id="JAGYWB010000006">
    <property type="protein sequence ID" value="KAI0519259.1"/>
    <property type="molecule type" value="Genomic_DNA"/>
</dbReference>
<evidence type="ECO:0000313" key="3">
    <source>
        <dbReference type="EMBL" id="KAI0519259.1"/>
    </source>
</evidence>
<accession>A0A8T3BSB8</accession>
<evidence type="ECO:0000313" key="4">
    <source>
        <dbReference type="Proteomes" id="UP000829196"/>
    </source>
</evidence>
<feature type="coiled-coil region" evidence="1">
    <location>
        <begin position="226"/>
        <end position="255"/>
    </location>
</feature>
<dbReference type="PANTHER" id="PTHR37258:SF1">
    <property type="entry name" value="FANTOM PROTEIN"/>
    <property type="match status" value="1"/>
</dbReference>
<name>A0A8T3BSB8_DENNO</name>
<comment type="caution">
    <text evidence="3">The sequence shown here is derived from an EMBL/GenBank/DDBJ whole genome shotgun (WGS) entry which is preliminary data.</text>
</comment>
<protein>
    <submittedName>
        <fullName evidence="3">Uncharacterized protein</fullName>
    </submittedName>
</protein>
<feature type="region of interest" description="Disordered" evidence="2">
    <location>
        <begin position="112"/>
        <end position="136"/>
    </location>
</feature>